<dbReference type="InterPro" id="IPR045584">
    <property type="entry name" value="Pilin-like"/>
</dbReference>
<reference evidence="2" key="1">
    <citation type="submission" date="2018-06" db="EMBL/GenBank/DDBJ databases">
        <authorList>
            <person name="Zhirakovskaya E."/>
        </authorList>
    </citation>
    <scope>NUCLEOTIDE SEQUENCE</scope>
</reference>
<proteinExistence type="predicted"/>
<dbReference type="SUPFAM" id="SSF54523">
    <property type="entry name" value="Pili subunits"/>
    <property type="match status" value="1"/>
</dbReference>
<sequence length="366" mass="37935">MPTPPTTTTTKPGFSLIELLVVIAIIAIVIAIIVPALSGARTAARKAATAALLSETTNAAEQFSQDHAGTMPGYFSPSEMGNRQNATRNGGFTSMENVLLDLLGQDAIIGEASISGGGGLGPNIILAGPFGSQNGRPGSGAVEVDLSLLGTGDNVYFQASGDQLKAASGQVGVDGERSEDRQFPDLVDAFGNPLLAWAEDPMGPRPPITEIEFAKEDTQSNSRSRARYYYASNAGWLQSTGMGKGGRDQTALSLIADPGEAPHTLTAILGSPSFPTPVDFDGRVLPSASRGAFVVHSAGADGVYFSAKDSGARAIGVDGDTTQLEYAFNFFIEGDNGGDRWTDDAGLPITIDLTKGFDDLLASTGN</sequence>
<name>A0A3B1DMI2_9ZZZZ</name>
<evidence type="ECO:0000256" key="1">
    <source>
        <dbReference type="SAM" id="Phobius"/>
    </source>
</evidence>
<evidence type="ECO:0000313" key="2">
    <source>
        <dbReference type="EMBL" id="VAX36140.1"/>
    </source>
</evidence>
<dbReference type="PANTHER" id="PTHR30093">
    <property type="entry name" value="GENERAL SECRETION PATHWAY PROTEIN G"/>
    <property type="match status" value="1"/>
</dbReference>
<gene>
    <name evidence="2" type="ORF">MNBD_PLANCTO03-1935</name>
</gene>
<protein>
    <recommendedName>
        <fullName evidence="3">Prepilin-type N-terminal cleavage/methylation domain-containing protein</fullName>
    </recommendedName>
</protein>
<dbReference type="Pfam" id="PF07963">
    <property type="entry name" value="N_methyl"/>
    <property type="match status" value="1"/>
</dbReference>
<dbReference type="EMBL" id="UOGK01000034">
    <property type="protein sequence ID" value="VAX36140.1"/>
    <property type="molecule type" value="Genomic_DNA"/>
</dbReference>
<dbReference type="NCBIfam" id="TIGR02532">
    <property type="entry name" value="IV_pilin_GFxxxE"/>
    <property type="match status" value="1"/>
</dbReference>
<evidence type="ECO:0008006" key="3">
    <source>
        <dbReference type="Google" id="ProtNLM"/>
    </source>
</evidence>
<keyword evidence="1" id="KW-0812">Transmembrane</keyword>
<dbReference type="Gene3D" id="3.30.700.10">
    <property type="entry name" value="Glycoprotein, Type 4 Pilin"/>
    <property type="match status" value="1"/>
</dbReference>
<dbReference type="AlphaFoldDB" id="A0A3B1DMI2"/>
<keyword evidence="1" id="KW-1133">Transmembrane helix</keyword>
<feature type="transmembrane region" description="Helical" evidence="1">
    <location>
        <begin position="12"/>
        <end position="37"/>
    </location>
</feature>
<organism evidence="2">
    <name type="scientific">hydrothermal vent metagenome</name>
    <dbReference type="NCBI Taxonomy" id="652676"/>
    <lineage>
        <taxon>unclassified sequences</taxon>
        <taxon>metagenomes</taxon>
        <taxon>ecological metagenomes</taxon>
    </lineage>
</organism>
<keyword evidence="1" id="KW-0472">Membrane</keyword>
<accession>A0A3B1DMI2</accession>
<dbReference type="InterPro" id="IPR012902">
    <property type="entry name" value="N_methyl_site"/>
</dbReference>